<dbReference type="KEGG" id="sno:Snov_1531"/>
<keyword evidence="1" id="KW-0808">Transferase</keyword>
<name>D7A9R5_ANCN5</name>
<gene>
    <name evidence="4" type="ordered locus">Snov_1531</name>
</gene>
<dbReference type="PROSITE" id="PS51186">
    <property type="entry name" value="GNAT"/>
    <property type="match status" value="1"/>
</dbReference>
<evidence type="ECO:0000259" key="3">
    <source>
        <dbReference type="PROSITE" id="PS51186"/>
    </source>
</evidence>
<proteinExistence type="predicted"/>
<dbReference type="Gene3D" id="3.40.630.30">
    <property type="match status" value="1"/>
</dbReference>
<dbReference type="SUPFAM" id="SSF55729">
    <property type="entry name" value="Acyl-CoA N-acyltransferases (Nat)"/>
    <property type="match status" value="1"/>
</dbReference>
<dbReference type="InterPro" id="IPR050832">
    <property type="entry name" value="Bact_Acetyltransf"/>
</dbReference>
<evidence type="ECO:0000313" key="4">
    <source>
        <dbReference type="EMBL" id="ADH88841.1"/>
    </source>
</evidence>
<dbReference type="AlphaFoldDB" id="D7A9R5"/>
<evidence type="ECO:0000256" key="1">
    <source>
        <dbReference type="ARBA" id="ARBA00022679"/>
    </source>
</evidence>
<sequence length="163" mass="17691">MAPAEAASGALVFRPARPEDLVAIVGLFVGDEAGGHGDTLDDAVMPRYEAALARILASPNDRLYVAEEEGRVVGTFQLTFIQTLVHRGRLRATVESVHVAGDRRSRGIGAAMIAFAVEEARKAGAGVVQLTSNKRRTQAHRFYEQIGFTRSHEGFKMELDEQA</sequence>
<dbReference type="Proteomes" id="UP000006633">
    <property type="component" value="Chromosome"/>
</dbReference>
<dbReference type="HOGENOM" id="CLU_013985_34_6_5"/>
<dbReference type="CDD" id="cd04301">
    <property type="entry name" value="NAT_SF"/>
    <property type="match status" value="1"/>
</dbReference>
<dbReference type="InterPro" id="IPR016181">
    <property type="entry name" value="Acyl_CoA_acyltransferase"/>
</dbReference>
<dbReference type="OrthoDB" id="9789603at2"/>
<feature type="domain" description="N-acetyltransferase" evidence="3">
    <location>
        <begin position="11"/>
        <end position="163"/>
    </location>
</feature>
<dbReference type="eggNOG" id="COG0456">
    <property type="taxonomic scope" value="Bacteria"/>
</dbReference>
<dbReference type="STRING" id="639283.Snov_1531"/>
<protein>
    <submittedName>
        <fullName evidence="4">GCN5-related N-acetyltransferase</fullName>
    </submittedName>
</protein>
<accession>D7A9R5</accession>
<organism evidence="4 5">
    <name type="scientific">Ancylobacter novellus (strain ATCC 8093 / DSM 506 / JCM 20403 / CCM 1077 / IAM 12100 / NBRC 12443 / NCIMB 10456)</name>
    <name type="common">Starkeya novella</name>
    <dbReference type="NCBI Taxonomy" id="639283"/>
    <lineage>
        <taxon>Bacteria</taxon>
        <taxon>Pseudomonadati</taxon>
        <taxon>Pseudomonadota</taxon>
        <taxon>Alphaproteobacteria</taxon>
        <taxon>Hyphomicrobiales</taxon>
        <taxon>Xanthobacteraceae</taxon>
        <taxon>Ancylobacter</taxon>
    </lineage>
</organism>
<keyword evidence="2" id="KW-0012">Acyltransferase</keyword>
<dbReference type="EMBL" id="CP002026">
    <property type="protein sequence ID" value="ADH88841.1"/>
    <property type="molecule type" value="Genomic_DNA"/>
</dbReference>
<dbReference type="Pfam" id="PF00583">
    <property type="entry name" value="Acetyltransf_1"/>
    <property type="match status" value="1"/>
</dbReference>
<dbReference type="PANTHER" id="PTHR43877">
    <property type="entry name" value="AMINOALKYLPHOSPHONATE N-ACETYLTRANSFERASE-RELATED-RELATED"/>
    <property type="match status" value="1"/>
</dbReference>
<dbReference type="GO" id="GO:0016747">
    <property type="term" value="F:acyltransferase activity, transferring groups other than amino-acyl groups"/>
    <property type="evidence" value="ECO:0007669"/>
    <property type="project" value="InterPro"/>
</dbReference>
<keyword evidence="5" id="KW-1185">Reference proteome</keyword>
<evidence type="ECO:0000256" key="2">
    <source>
        <dbReference type="ARBA" id="ARBA00023315"/>
    </source>
</evidence>
<reference evidence="4 5" key="1">
    <citation type="journal article" date="2012" name="Stand. Genomic Sci.">
        <title>Complete genome sequence of the facultatively chemolithoautotrophic and methylotrophic alpha Proteobacterium Starkeya novella type strain (ATCC 8093(T)).</title>
        <authorList>
            <person name="Kappler U."/>
            <person name="Davenport K."/>
            <person name="Beatson S."/>
            <person name="Lucas S."/>
            <person name="Lapidus A."/>
            <person name="Copeland A."/>
            <person name="Berry K.W."/>
            <person name="Glavina Del Rio T."/>
            <person name="Hammon N."/>
            <person name="Dalin E."/>
            <person name="Tice H."/>
            <person name="Pitluck S."/>
            <person name="Richardson P."/>
            <person name="Bruce D."/>
            <person name="Goodwin L.A."/>
            <person name="Han C."/>
            <person name="Tapia R."/>
            <person name="Detter J.C."/>
            <person name="Chang Y.J."/>
            <person name="Jeffries C.D."/>
            <person name="Land M."/>
            <person name="Hauser L."/>
            <person name="Kyrpides N.C."/>
            <person name="Goker M."/>
            <person name="Ivanova N."/>
            <person name="Klenk H.P."/>
            <person name="Woyke T."/>
        </authorList>
    </citation>
    <scope>NUCLEOTIDE SEQUENCE [LARGE SCALE GENOMIC DNA]</scope>
    <source>
        <strain evidence="5">ATCC 8093 / DSM 506 / JCM 20403 / CCM 1077 / IAM 12100 / NBRC 12443 / NCIMB 10456</strain>
    </source>
</reference>
<dbReference type="RefSeq" id="WP_013166345.1">
    <property type="nucleotide sequence ID" value="NC_014217.1"/>
</dbReference>
<evidence type="ECO:0000313" key="5">
    <source>
        <dbReference type="Proteomes" id="UP000006633"/>
    </source>
</evidence>
<dbReference type="InterPro" id="IPR000182">
    <property type="entry name" value="GNAT_dom"/>
</dbReference>